<dbReference type="EMBL" id="CP071060">
    <property type="protein sequence ID" value="QSI76043.1"/>
    <property type="molecule type" value="Genomic_DNA"/>
</dbReference>
<organism evidence="2 3">
    <name type="scientific">Niveibacterium microcysteis</name>
    <dbReference type="NCBI Taxonomy" id="2811415"/>
    <lineage>
        <taxon>Bacteria</taxon>
        <taxon>Pseudomonadati</taxon>
        <taxon>Pseudomonadota</taxon>
        <taxon>Betaproteobacteria</taxon>
        <taxon>Rhodocyclales</taxon>
        <taxon>Rhodocyclaceae</taxon>
        <taxon>Niveibacterium</taxon>
    </lineage>
</organism>
<sequence length="199" mass="22836">MIGLAYLVLGAIYVVAMACLVGWAWRQGRKLNRSVAIACATLAFLSLYLPVFWDFIPTIVAHRYYCAKDAGTIIGTDPEQWINQHSDEIAELRIDPLNKPQEFEYFTTQDGWEGWYPNKAVMRRHRIQHVGRPIVIQRLETQIVDLRTRAILASHVDYQTGSSFASGSYKVWNYSPTCDSWKSQNPFEVATTKYELRGK</sequence>
<keyword evidence="1" id="KW-0472">Membrane</keyword>
<gene>
    <name evidence="2" type="ORF">JY500_16415</name>
</gene>
<reference evidence="2 3" key="1">
    <citation type="submission" date="2021-02" db="EMBL/GenBank/DDBJ databases">
        <title>Niveibacterium changnyeongensis HC41.</title>
        <authorList>
            <person name="Kang M."/>
        </authorList>
    </citation>
    <scope>NUCLEOTIDE SEQUENCE [LARGE SCALE GENOMIC DNA]</scope>
    <source>
        <strain evidence="2 3">HC41</strain>
    </source>
</reference>
<protein>
    <submittedName>
        <fullName evidence="2">Uncharacterized protein</fullName>
    </submittedName>
</protein>
<dbReference type="RefSeq" id="WP_206253838.1">
    <property type="nucleotide sequence ID" value="NZ_CP071060.1"/>
</dbReference>
<keyword evidence="1" id="KW-0812">Transmembrane</keyword>
<proteinExistence type="predicted"/>
<evidence type="ECO:0000256" key="1">
    <source>
        <dbReference type="SAM" id="Phobius"/>
    </source>
</evidence>
<dbReference type="Proteomes" id="UP000663570">
    <property type="component" value="Chromosome"/>
</dbReference>
<keyword evidence="1" id="KW-1133">Transmembrane helix</keyword>
<feature type="transmembrane region" description="Helical" evidence="1">
    <location>
        <begin position="35"/>
        <end position="53"/>
    </location>
</feature>
<feature type="transmembrane region" description="Helical" evidence="1">
    <location>
        <begin position="6"/>
        <end position="23"/>
    </location>
</feature>
<evidence type="ECO:0000313" key="3">
    <source>
        <dbReference type="Proteomes" id="UP000663570"/>
    </source>
</evidence>
<name>A0ABX7M2P6_9RHOO</name>
<evidence type="ECO:0000313" key="2">
    <source>
        <dbReference type="EMBL" id="QSI76043.1"/>
    </source>
</evidence>
<keyword evidence="3" id="KW-1185">Reference proteome</keyword>
<accession>A0ABX7M2P6</accession>